<evidence type="ECO:0000259" key="1">
    <source>
        <dbReference type="Pfam" id="PF03061"/>
    </source>
</evidence>
<evidence type="ECO:0000313" key="2">
    <source>
        <dbReference type="EMBL" id="AEW05448.1"/>
    </source>
</evidence>
<protein>
    <submittedName>
        <fullName evidence="2">Thioesterase superfamily protein</fullName>
    </submittedName>
</protein>
<dbReference type="PANTHER" id="PTHR47260">
    <property type="entry name" value="UPF0644 PROTEIN PB2B4.06"/>
    <property type="match status" value="1"/>
</dbReference>
<sequence length="137" mass="15154">MEFNWEDNVCFVCGAKAPGLQVTFHADDRGVWAETAIQPPYQGFSGYVHGGILAGLLDDAMWHAIHQAHHVWPLTAELTVRYHRPVGIGQTVRIHGWLTAVKRRILEAEAIVSTLDGERLASAHGRFMERRGAGTGD</sequence>
<dbReference type="HOGENOM" id="CLU_089876_6_2_9"/>
<dbReference type="InterPro" id="IPR006683">
    <property type="entry name" value="Thioestr_dom"/>
</dbReference>
<gene>
    <name evidence="2" type="ordered locus">Sulac_1957</name>
</gene>
<name>G8U1C8_SULAD</name>
<dbReference type="Pfam" id="PF03061">
    <property type="entry name" value="4HBT"/>
    <property type="match status" value="1"/>
</dbReference>
<reference evidence="3" key="1">
    <citation type="submission" date="2011-12" db="EMBL/GenBank/DDBJ databases">
        <title>The complete genome of chromosome of Sulfobacillus acidophilus DSM 10332.</title>
        <authorList>
            <person name="Lucas S."/>
            <person name="Han J."/>
            <person name="Lapidus A."/>
            <person name="Bruce D."/>
            <person name="Goodwin L."/>
            <person name="Pitluck S."/>
            <person name="Peters L."/>
            <person name="Kyrpides N."/>
            <person name="Mavromatis K."/>
            <person name="Ivanova N."/>
            <person name="Mikhailova N."/>
            <person name="Chertkov O."/>
            <person name="Saunders E."/>
            <person name="Detter J.C."/>
            <person name="Tapia R."/>
            <person name="Han C."/>
            <person name="Land M."/>
            <person name="Hauser L."/>
            <person name="Markowitz V."/>
            <person name="Cheng J.-F."/>
            <person name="Hugenholtz P."/>
            <person name="Woyke T."/>
            <person name="Wu D."/>
            <person name="Pukall R."/>
            <person name="Gehrich-Schroeter G."/>
            <person name="Schneider S."/>
            <person name="Klenk H.-P."/>
            <person name="Eisen J.A."/>
        </authorList>
    </citation>
    <scope>NUCLEOTIDE SEQUENCE [LARGE SCALE GENOMIC DNA]</scope>
    <source>
        <strain evidence="3">ATCC 700253 / DSM 10332 / NAL</strain>
    </source>
</reference>
<accession>G8U1C8</accession>
<dbReference type="Gene3D" id="3.10.129.10">
    <property type="entry name" value="Hotdog Thioesterase"/>
    <property type="match status" value="1"/>
</dbReference>
<feature type="domain" description="Thioesterase" evidence="1">
    <location>
        <begin position="46"/>
        <end position="119"/>
    </location>
</feature>
<dbReference type="PATRIC" id="fig|679936.5.peg.2019"/>
<dbReference type="KEGG" id="sap:Sulac_1957"/>
<dbReference type="PANTHER" id="PTHR47260:SF1">
    <property type="entry name" value="UPF0644 PROTEIN PB2B4.06"/>
    <property type="match status" value="1"/>
</dbReference>
<dbReference type="SUPFAM" id="SSF54637">
    <property type="entry name" value="Thioesterase/thiol ester dehydrase-isomerase"/>
    <property type="match status" value="1"/>
</dbReference>
<reference evidence="2 3" key="2">
    <citation type="journal article" date="2012" name="Stand. Genomic Sci.">
        <title>Complete genome sequence of the moderately thermophilic mineral-sulfide-oxidizing firmicute Sulfobacillus acidophilus type strain (NAL(T)).</title>
        <authorList>
            <person name="Anderson I."/>
            <person name="Chertkov O."/>
            <person name="Chen A."/>
            <person name="Saunders E."/>
            <person name="Lapidus A."/>
            <person name="Nolan M."/>
            <person name="Lucas S."/>
            <person name="Hammon N."/>
            <person name="Deshpande S."/>
            <person name="Cheng J.F."/>
            <person name="Han C."/>
            <person name="Tapia R."/>
            <person name="Goodwin L.A."/>
            <person name="Pitluck S."/>
            <person name="Liolios K."/>
            <person name="Pagani I."/>
            <person name="Ivanova N."/>
            <person name="Mikhailova N."/>
            <person name="Pati A."/>
            <person name="Palaniappan K."/>
            <person name="Land M."/>
            <person name="Pan C."/>
            <person name="Rohde M."/>
            <person name="Pukall R."/>
            <person name="Goker M."/>
            <person name="Detter J.C."/>
            <person name="Woyke T."/>
            <person name="Bristow J."/>
            <person name="Eisen J.A."/>
            <person name="Markowitz V."/>
            <person name="Hugenholtz P."/>
            <person name="Kyrpides N.C."/>
            <person name="Klenk H.P."/>
            <person name="Mavromatis K."/>
        </authorList>
    </citation>
    <scope>NUCLEOTIDE SEQUENCE [LARGE SCALE GENOMIC DNA]</scope>
    <source>
        <strain evidence="3">ATCC 700253 / DSM 10332 / NAL</strain>
    </source>
</reference>
<organism evidence="2 3">
    <name type="scientific">Sulfobacillus acidophilus (strain ATCC 700253 / DSM 10332 / NAL)</name>
    <dbReference type="NCBI Taxonomy" id="679936"/>
    <lineage>
        <taxon>Bacteria</taxon>
        <taxon>Bacillati</taxon>
        <taxon>Bacillota</taxon>
        <taxon>Clostridia</taxon>
        <taxon>Eubacteriales</taxon>
        <taxon>Clostridiales Family XVII. Incertae Sedis</taxon>
        <taxon>Sulfobacillus</taxon>
    </lineage>
</organism>
<dbReference type="InterPro" id="IPR052061">
    <property type="entry name" value="PTE-AB_protein"/>
</dbReference>
<dbReference type="EMBL" id="CP003179">
    <property type="protein sequence ID" value="AEW05448.1"/>
    <property type="molecule type" value="Genomic_DNA"/>
</dbReference>
<proteinExistence type="predicted"/>
<dbReference type="Proteomes" id="UP000005439">
    <property type="component" value="Chromosome"/>
</dbReference>
<dbReference type="InterPro" id="IPR029069">
    <property type="entry name" value="HotDog_dom_sf"/>
</dbReference>
<dbReference type="CDD" id="cd03443">
    <property type="entry name" value="PaaI_thioesterase"/>
    <property type="match status" value="1"/>
</dbReference>
<evidence type="ECO:0000313" key="3">
    <source>
        <dbReference type="Proteomes" id="UP000005439"/>
    </source>
</evidence>
<keyword evidence="3" id="KW-1185">Reference proteome</keyword>
<dbReference type="STRING" id="679936.Sulac_1957"/>
<dbReference type="AlphaFoldDB" id="G8U1C8"/>